<comment type="cofactor">
    <cofactor evidence="1">
        <name>Fe cation</name>
        <dbReference type="ChEBI" id="CHEBI:24875"/>
    </cofactor>
</comment>
<evidence type="ECO:0000259" key="2">
    <source>
        <dbReference type="PROSITE" id="PS51296"/>
    </source>
</evidence>
<keyword evidence="3" id="KW-0223">Dioxygenase</keyword>
<keyword evidence="3" id="KW-0560">Oxidoreductase</keyword>
<reference evidence="3 4" key="1">
    <citation type="submission" date="2021-06" db="EMBL/GenBank/DDBJ databases">
        <title>Differences between aerobic and microaerobic xylene degrading microbial communities.</title>
        <authorList>
            <person name="Banerjee S."/>
            <person name="Tancsics A."/>
        </authorList>
    </citation>
    <scope>NUCLEOTIDE SEQUENCE [LARGE SCALE GENOMIC DNA]</scope>
    <source>
        <strain evidence="3 4">MAP12</strain>
    </source>
</reference>
<dbReference type="Proteomes" id="UP000813068">
    <property type="component" value="Unassembled WGS sequence"/>
</dbReference>
<gene>
    <name evidence="3" type="ORF">KRX52_06760</name>
</gene>
<sequence>MNDQNLIARCPAMSVRDVLDADGDIDAQPETYRTESYRFLGDEDLPYERYTSPAFFQREMDCMWPRVWQWACREEHIPEPGDYYVYDIGPYSLIVTRMQDGGIKAFFNSCLHRGTKLKPSGTQGRSRELSCPFHGWTWALDGSLAKLPCQWDFPHVDKEKFSLPEARVGTWGGFVFVNMDPDAMPLEEYLAPLPEHARSAAFAERYISVHVEKELPCNWKVAQEAFMEAYHLLATHPQLLISSGDINTQYDIYSDYVNRHISLVGVASPNLSEPVAQQDILDAMVLGDREAVGERLEVPPGDNARRVMAQYFKDLVRETCGLDMDGRSTSEMIDTVEYLVFPNSCFFLALSFPVFFRFRPLGMDPNRALFDLMIMPTVPRSGERPEPAEPFRLKAEESYTTAPGIDQALGHVFDQDTGNMEAQQQGFLTSRKKGATLGNYQEVRIRHLHQTLDKFLAMPPFESQ</sequence>
<proteinExistence type="predicted"/>
<dbReference type="CDD" id="cd03469">
    <property type="entry name" value="Rieske_RO_Alpha_N"/>
    <property type="match status" value="1"/>
</dbReference>
<comment type="caution">
    <text evidence="3">The sequence shown here is derived from an EMBL/GenBank/DDBJ whole genome shotgun (WGS) entry which is preliminary data.</text>
</comment>
<evidence type="ECO:0000313" key="3">
    <source>
        <dbReference type="EMBL" id="MBV2132504.1"/>
    </source>
</evidence>
<dbReference type="InterPro" id="IPR015879">
    <property type="entry name" value="Ring_hydroxy_dOase_asu_C_dom"/>
</dbReference>
<dbReference type="CDD" id="cd08882">
    <property type="entry name" value="RHO_alpha_C_MupW-like"/>
    <property type="match status" value="1"/>
</dbReference>
<dbReference type="RefSeq" id="WP_217680840.1">
    <property type="nucleotide sequence ID" value="NZ_JAHRGL010000016.1"/>
</dbReference>
<keyword evidence="4" id="KW-1185">Reference proteome</keyword>
<dbReference type="PANTHER" id="PTHR43756">
    <property type="entry name" value="CHOLINE MONOOXYGENASE, CHLOROPLASTIC"/>
    <property type="match status" value="1"/>
</dbReference>
<dbReference type="InterPro" id="IPR001663">
    <property type="entry name" value="Rng_hydr_dOase-A"/>
</dbReference>
<dbReference type="GO" id="GO:0051213">
    <property type="term" value="F:dioxygenase activity"/>
    <property type="evidence" value="ECO:0007669"/>
    <property type="project" value="UniProtKB-KW"/>
</dbReference>
<protein>
    <submittedName>
        <fullName evidence="3">Aromatic ring-hydroxylating dioxygenase subunit alpha</fullName>
    </submittedName>
</protein>
<dbReference type="Pfam" id="PF00848">
    <property type="entry name" value="Ring_hydroxyl_A"/>
    <property type="match status" value="1"/>
</dbReference>
<dbReference type="PANTHER" id="PTHR43756:SF5">
    <property type="entry name" value="CHOLINE MONOOXYGENASE, CHLOROPLASTIC"/>
    <property type="match status" value="1"/>
</dbReference>
<dbReference type="PROSITE" id="PS51296">
    <property type="entry name" value="RIESKE"/>
    <property type="match status" value="1"/>
</dbReference>
<evidence type="ECO:0000256" key="1">
    <source>
        <dbReference type="ARBA" id="ARBA00001962"/>
    </source>
</evidence>
<dbReference type="EMBL" id="JAHRGL010000016">
    <property type="protein sequence ID" value="MBV2132504.1"/>
    <property type="molecule type" value="Genomic_DNA"/>
</dbReference>
<dbReference type="Pfam" id="PF00355">
    <property type="entry name" value="Rieske"/>
    <property type="match status" value="1"/>
</dbReference>
<name>A0ABS6MUL9_9GAMM</name>
<evidence type="ECO:0000313" key="4">
    <source>
        <dbReference type="Proteomes" id="UP000813068"/>
    </source>
</evidence>
<accession>A0ABS6MUL9</accession>
<dbReference type="InterPro" id="IPR017941">
    <property type="entry name" value="Rieske_2Fe-2S"/>
</dbReference>
<organism evidence="3 4">
    <name type="scientific">Geopseudomonas aromaticivorans</name>
    <dbReference type="NCBI Taxonomy" id="2849492"/>
    <lineage>
        <taxon>Bacteria</taxon>
        <taxon>Pseudomonadati</taxon>
        <taxon>Pseudomonadota</taxon>
        <taxon>Gammaproteobacteria</taxon>
        <taxon>Pseudomonadales</taxon>
        <taxon>Pseudomonadaceae</taxon>
        <taxon>Geopseudomonas</taxon>
    </lineage>
</organism>
<feature type="domain" description="Rieske" evidence="2">
    <location>
        <begin position="70"/>
        <end position="177"/>
    </location>
</feature>